<feature type="compositionally biased region" description="Polar residues" evidence="1">
    <location>
        <begin position="170"/>
        <end position="182"/>
    </location>
</feature>
<evidence type="ECO:0000313" key="2">
    <source>
        <dbReference type="EMBL" id="EGN97410.1"/>
    </source>
</evidence>
<feature type="compositionally biased region" description="Low complexity" evidence="1">
    <location>
        <begin position="7"/>
        <end position="18"/>
    </location>
</feature>
<feature type="compositionally biased region" description="Polar residues" evidence="1">
    <location>
        <begin position="19"/>
        <end position="36"/>
    </location>
</feature>
<feature type="region of interest" description="Disordered" evidence="1">
    <location>
        <begin position="1"/>
        <end position="60"/>
    </location>
</feature>
<gene>
    <name evidence="2" type="ORF">SERLA73DRAFT_75097</name>
</gene>
<evidence type="ECO:0000313" key="3">
    <source>
        <dbReference type="Proteomes" id="UP000008063"/>
    </source>
</evidence>
<proteinExistence type="predicted"/>
<feature type="compositionally biased region" description="Basic and acidic residues" evidence="1">
    <location>
        <begin position="197"/>
        <end position="206"/>
    </location>
</feature>
<protein>
    <submittedName>
        <fullName evidence="2">Uncharacterized protein</fullName>
    </submittedName>
</protein>
<feature type="compositionally biased region" description="Basic and acidic residues" evidence="1">
    <location>
        <begin position="140"/>
        <end position="152"/>
    </location>
</feature>
<feature type="region of interest" description="Disordered" evidence="1">
    <location>
        <begin position="411"/>
        <end position="465"/>
    </location>
</feature>
<evidence type="ECO:0000256" key="1">
    <source>
        <dbReference type="SAM" id="MobiDB-lite"/>
    </source>
</evidence>
<dbReference type="EMBL" id="GL945482">
    <property type="protein sequence ID" value="EGN97410.1"/>
    <property type="molecule type" value="Genomic_DNA"/>
</dbReference>
<name>F8Q2J9_SERL3</name>
<dbReference type="Proteomes" id="UP000008063">
    <property type="component" value="Unassembled WGS sequence"/>
</dbReference>
<sequence>MSSTFKPADPADSSSSAPKTNAPNLTANNGGHTSSVPFPGPSHSPKKSPQIDIDLHPPFPWDSLKAESLRAVCRDIVGASVGGTHVNVGGKRGEMIAFLKVVEELGRDKALELDFHDAEEPSATESNRKRKRTLGEGDTAEAKTAESGDDKSGPTTSPRRTMRTRKLSTRAGNTNGVSTPAQERTARRKSRGAAKYVVDDKEGKSEGKRRKGKTADVPSKRGGGVFDGVLLTPRKVSGNGGTQREGVNAVEKDGDGEQQQEQEEEGQRGSDVGPEDAGSDVAVKETRRGAFYLPTLNGASVEGHATEPVVIMVERTVETVVDPVIPGPSSSLAGLDSTNVEQLPENGGLSKGIAIASVAILSNSSTVAISDTLVINTSLQDDEEEDVEMDLGSPFSASPEATAITLGKKVVQGEDSQQAPGAGPPEANSYTTMQATGGSSLIAQYESSEGSVSSEPDELNLTVFA</sequence>
<dbReference type="STRING" id="936435.F8Q2J9"/>
<feature type="compositionally biased region" description="Polar residues" evidence="1">
    <location>
        <begin position="428"/>
        <end position="454"/>
    </location>
</feature>
<dbReference type="HOGENOM" id="CLU_641181_0_0_1"/>
<keyword evidence="3" id="KW-1185">Reference proteome</keyword>
<feature type="region of interest" description="Disordered" evidence="1">
    <location>
        <begin position="114"/>
        <end position="280"/>
    </location>
</feature>
<dbReference type="AlphaFoldDB" id="F8Q2J9"/>
<reference evidence="3" key="1">
    <citation type="journal article" date="2011" name="Science">
        <title>The plant cell wall-decomposing machinery underlies the functional diversity of forest fungi.</title>
        <authorList>
            <person name="Eastwood D.C."/>
            <person name="Floudas D."/>
            <person name="Binder M."/>
            <person name="Majcherczyk A."/>
            <person name="Schneider P."/>
            <person name="Aerts A."/>
            <person name="Asiegbu F.O."/>
            <person name="Baker S.E."/>
            <person name="Barry K."/>
            <person name="Bendiksby M."/>
            <person name="Blumentritt M."/>
            <person name="Coutinho P.M."/>
            <person name="Cullen D."/>
            <person name="de Vries R.P."/>
            <person name="Gathman A."/>
            <person name="Goodell B."/>
            <person name="Henrissat B."/>
            <person name="Ihrmark K."/>
            <person name="Kauserud H."/>
            <person name="Kohler A."/>
            <person name="LaButti K."/>
            <person name="Lapidus A."/>
            <person name="Lavin J.L."/>
            <person name="Lee Y.-H."/>
            <person name="Lindquist E."/>
            <person name="Lilly W."/>
            <person name="Lucas S."/>
            <person name="Morin E."/>
            <person name="Murat C."/>
            <person name="Oguiza J.A."/>
            <person name="Park J."/>
            <person name="Pisabarro A.G."/>
            <person name="Riley R."/>
            <person name="Rosling A."/>
            <person name="Salamov A."/>
            <person name="Schmidt O."/>
            <person name="Schmutz J."/>
            <person name="Skrede I."/>
            <person name="Stenlid J."/>
            <person name="Wiebenga A."/>
            <person name="Xie X."/>
            <person name="Kuees U."/>
            <person name="Hibbett D.S."/>
            <person name="Hoffmeister D."/>
            <person name="Hoegberg N."/>
            <person name="Martin F."/>
            <person name="Grigoriev I.V."/>
            <person name="Watkinson S.C."/>
        </authorList>
    </citation>
    <scope>NUCLEOTIDE SEQUENCE [LARGE SCALE GENOMIC DNA]</scope>
    <source>
        <strain evidence="3">strain S7.3</strain>
    </source>
</reference>
<organism evidence="3">
    <name type="scientific">Serpula lacrymans var. lacrymans (strain S7.3)</name>
    <name type="common">Dry rot fungus</name>
    <dbReference type="NCBI Taxonomy" id="936435"/>
    <lineage>
        <taxon>Eukaryota</taxon>
        <taxon>Fungi</taxon>
        <taxon>Dikarya</taxon>
        <taxon>Basidiomycota</taxon>
        <taxon>Agaricomycotina</taxon>
        <taxon>Agaricomycetes</taxon>
        <taxon>Agaricomycetidae</taxon>
        <taxon>Boletales</taxon>
        <taxon>Coniophorineae</taxon>
        <taxon>Serpulaceae</taxon>
        <taxon>Serpula</taxon>
    </lineage>
</organism>
<dbReference type="InParanoid" id="F8Q2J9"/>
<accession>F8Q2J9</accession>